<protein>
    <submittedName>
        <fullName evidence="4">Transferase</fullName>
    </submittedName>
</protein>
<reference evidence="4 5" key="1">
    <citation type="journal article" date="2012" name="Eukaryot. Cell">
        <title>Draft genome sequence of CBS 2479, the standard type strain of Trichosporon asahii.</title>
        <authorList>
            <person name="Yang R.Y."/>
            <person name="Li H.T."/>
            <person name="Zhu H."/>
            <person name="Zhou G.P."/>
            <person name="Wang M."/>
            <person name="Wang L."/>
        </authorList>
    </citation>
    <scope>NUCLEOTIDE SEQUENCE [LARGE SCALE GENOMIC DNA]</scope>
    <source>
        <strain evidence="5">ATCC 90039 / CBS 2479 / JCM 2466 / KCTC 7840 / NCYC 2677 / UAMH 7654</strain>
    </source>
</reference>
<dbReference type="GO" id="GO:0017176">
    <property type="term" value="F:phosphatidylinositol N-acetylglucosaminyltransferase activity"/>
    <property type="evidence" value="ECO:0007669"/>
    <property type="project" value="TreeGrafter"/>
</dbReference>
<dbReference type="Pfam" id="PF13692">
    <property type="entry name" value="Glyco_trans_1_4"/>
    <property type="match status" value="1"/>
</dbReference>
<dbReference type="OrthoDB" id="734129at2759"/>
<feature type="region of interest" description="Disordered" evidence="1">
    <location>
        <begin position="710"/>
        <end position="736"/>
    </location>
</feature>
<dbReference type="SUPFAM" id="SSF69593">
    <property type="entry name" value="Glycerol-3-phosphate (1)-acyltransferase"/>
    <property type="match status" value="1"/>
</dbReference>
<evidence type="ECO:0000313" key="5">
    <source>
        <dbReference type="Proteomes" id="UP000002748"/>
    </source>
</evidence>
<dbReference type="Pfam" id="PF01553">
    <property type="entry name" value="Acyltransferase"/>
    <property type="match status" value="1"/>
</dbReference>
<keyword evidence="2" id="KW-0812">Transmembrane</keyword>
<dbReference type="HOGENOM" id="CLU_019267_1_0_1"/>
<organism evidence="4 5">
    <name type="scientific">Trichosporon asahii var. asahii (strain ATCC 90039 / CBS 2479 / JCM 2466 / KCTC 7840 / NBRC 103889/ NCYC 2677 / UAMH 7654)</name>
    <name type="common">Yeast</name>
    <dbReference type="NCBI Taxonomy" id="1186058"/>
    <lineage>
        <taxon>Eukaryota</taxon>
        <taxon>Fungi</taxon>
        <taxon>Dikarya</taxon>
        <taxon>Basidiomycota</taxon>
        <taxon>Agaricomycotina</taxon>
        <taxon>Tremellomycetes</taxon>
        <taxon>Trichosporonales</taxon>
        <taxon>Trichosporonaceae</taxon>
        <taxon>Trichosporon</taxon>
    </lineage>
</organism>
<dbReference type="Proteomes" id="UP000002748">
    <property type="component" value="Unassembled WGS sequence"/>
</dbReference>
<dbReference type="VEuPathDB" id="FungiDB:A1Q1_02044"/>
<dbReference type="PANTHER" id="PTHR45871:SF1">
    <property type="entry name" value="PHOSPHATIDYLINOSITOL N-ACETYLGLUCOSAMINYLTRANSFERASE SUBUNIT A"/>
    <property type="match status" value="1"/>
</dbReference>
<dbReference type="GO" id="GO:0016746">
    <property type="term" value="F:acyltransferase activity"/>
    <property type="evidence" value="ECO:0007669"/>
    <property type="project" value="InterPro"/>
</dbReference>
<keyword evidence="2" id="KW-0472">Membrane</keyword>
<dbReference type="SUPFAM" id="SSF53756">
    <property type="entry name" value="UDP-Glycosyltransferase/glycogen phosphorylase"/>
    <property type="match status" value="1"/>
</dbReference>
<keyword evidence="4" id="KW-0808">Transferase</keyword>
<feature type="transmembrane region" description="Helical" evidence="2">
    <location>
        <begin position="14"/>
        <end position="34"/>
    </location>
</feature>
<evidence type="ECO:0000256" key="2">
    <source>
        <dbReference type="SAM" id="Phobius"/>
    </source>
</evidence>
<proteinExistence type="predicted"/>
<name>J4UCV5_TRIAS</name>
<feature type="region of interest" description="Disordered" evidence="1">
    <location>
        <begin position="223"/>
        <end position="271"/>
    </location>
</feature>
<sequence>MSVLSKAGYYLRSIQYYTLLLSVGFLATFIALVATACGRRFDTDYYVARTFYYIAGPLMGWSFDVEGEEHLTHLEKEGKSAVLLGNHQNVVDILYLGRIFPKHAAIMAKKELKWVPGLGWFMSLSGSVFIDRGNNKSAIQSMKLAGDEMKRKKKGAFYLAIQSGTPIVPVVCENYSRLLKKGSYFKTGTLKIKVLPPIETKGLKVPDDVPALIEKVRGQMSATLKEISQPAPKTSKKETPKRSSSPTPLLKESKHKSYQSTDKTDVAVDAVPKDAEEKDSKLAVALIEKRMISDFFHPNVGGVEGHIYSLSVELLRRGRKRVGVRYLAPGLKVYHVPFVTLASSASLPNYLMFLPWFRTIILREKINLVHGHGSLSSLAHEAIHHGGLLGVRSVFSDHSLFSFDDSVGILTNKLLASALRNVYACICVSHTGRENTSLRGEVEPERISVIPNALVASQFQPTAPYIPSAGDNSITIVVISRLVYRKGIDLLVSAAPRICAAYPNVRFLIGGDGPKMLDLLQMRENNQLQDRVELLGSVRPRDVNDTLRRGQIYLNTSLTEAFGISIIEAACSGLFVVSTRVGGVPEILPGDMVEFARADEDDIIRALTRAIETIQSGSHDPALAHQRMEDMYSWASVAERTEQVYRRVMAQPVWTPYERLSRLFSLGPVFGPILCAITAVQWWWYLLVCAVVPESEIEVVEDDWDAGRFAQQRPADAPSKSHSQDAAEPATAAYPV</sequence>
<dbReference type="InterPro" id="IPR002123">
    <property type="entry name" value="Plipid/glycerol_acylTrfase"/>
</dbReference>
<dbReference type="Pfam" id="PF08288">
    <property type="entry name" value="PIGA"/>
    <property type="match status" value="1"/>
</dbReference>
<dbReference type="RefSeq" id="XP_014180527.1">
    <property type="nucleotide sequence ID" value="XM_014325052.1"/>
</dbReference>
<feature type="compositionally biased region" description="Basic and acidic residues" evidence="1">
    <location>
        <begin position="262"/>
        <end position="271"/>
    </location>
</feature>
<feature type="domain" description="Phospholipid/glycerol acyltransferase" evidence="3">
    <location>
        <begin position="81"/>
        <end position="175"/>
    </location>
</feature>
<keyword evidence="2" id="KW-1133">Transmembrane helix</keyword>
<dbReference type="KEGG" id="tasa:A1Q1_02044"/>
<dbReference type="Gene3D" id="3.40.50.2000">
    <property type="entry name" value="Glycogen Phosphorylase B"/>
    <property type="match status" value="2"/>
</dbReference>
<evidence type="ECO:0000256" key="1">
    <source>
        <dbReference type="SAM" id="MobiDB-lite"/>
    </source>
</evidence>
<gene>
    <name evidence="4" type="ORF">A1Q1_02044</name>
</gene>
<comment type="caution">
    <text evidence="4">The sequence shown here is derived from an EMBL/GenBank/DDBJ whole genome shotgun (WGS) entry which is preliminary data.</text>
</comment>
<dbReference type="EMBL" id="ALBS01000188">
    <property type="protein sequence ID" value="EJT48875.1"/>
    <property type="molecule type" value="Genomic_DNA"/>
</dbReference>
<dbReference type="GO" id="GO:0006506">
    <property type="term" value="P:GPI anchor biosynthetic process"/>
    <property type="evidence" value="ECO:0007669"/>
    <property type="project" value="InterPro"/>
</dbReference>
<evidence type="ECO:0000313" key="4">
    <source>
        <dbReference type="EMBL" id="EJT48875.1"/>
    </source>
</evidence>
<dbReference type="PANTHER" id="PTHR45871">
    <property type="entry name" value="N-ACETYLGLUCOSAMINYL-PHOSPHATIDYLINOSITOL BIOSYNTHETIC PROTEIN"/>
    <property type="match status" value="1"/>
</dbReference>
<dbReference type="SMART" id="SM00563">
    <property type="entry name" value="PlsC"/>
    <property type="match status" value="1"/>
</dbReference>
<dbReference type="InterPro" id="IPR013234">
    <property type="entry name" value="PIGA_GPI_anchor_biosynthesis"/>
</dbReference>
<dbReference type="GO" id="GO:0000506">
    <property type="term" value="C:glycosylphosphatidylinositol-N-acetylglucosaminyltransferase (GPI-GnT) complex"/>
    <property type="evidence" value="ECO:0007669"/>
    <property type="project" value="TreeGrafter"/>
</dbReference>
<accession>J4UCV5</accession>
<dbReference type="CDD" id="cd07989">
    <property type="entry name" value="LPLAT_AGPAT-like"/>
    <property type="match status" value="1"/>
</dbReference>
<dbReference type="AlphaFoldDB" id="J4UCV5"/>
<dbReference type="GeneID" id="25985558"/>
<evidence type="ECO:0000259" key="3">
    <source>
        <dbReference type="SMART" id="SM00563"/>
    </source>
</evidence>